<reference evidence="2 3" key="1">
    <citation type="submission" date="2016-09" db="EMBL/GenBank/DDBJ databases">
        <authorList>
            <person name="Capua I."/>
            <person name="De Benedictis P."/>
            <person name="Joannis T."/>
            <person name="Lombin L.H."/>
            <person name="Cattoli G."/>
        </authorList>
    </citation>
    <scope>NUCLEOTIDE SEQUENCE [LARGE SCALE GENOMIC DNA]</scope>
    <source>
        <strain evidence="2 3">IMI 309357</strain>
    </source>
</reference>
<keyword evidence="3" id="KW-1185">Reference proteome</keyword>
<organism evidence="2 3">
    <name type="scientific">Colletotrichum orchidophilum</name>
    <dbReference type="NCBI Taxonomy" id="1209926"/>
    <lineage>
        <taxon>Eukaryota</taxon>
        <taxon>Fungi</taxon>
        <taxon>Dikarya</taxon>
        <taxon>Ascomycota</taxon>
        <taxon>Pezizomycotina</taxon>
        <taxon>Sordariomycetes</taxon>
        <taxon>Hypocreomycetidae</taxon>
        <taxon>Glomerellales</taxon>
        <taxon>Glomerellaceae</taxon>
        <taxon>Colletotrichum</taxon>
    </lineage>
</organism>
<protein>
    <submittedName>
        <fullName evidence="2">Uncharacterized protein</fullName>
    </submittedName>
</protein>
<proteinExistence type="predicted"/>
<evidence type="ECO:0000313" key="3">
    <source>
        <dbReference type="Proteomes" id="UP000176998"/>
    </source>
</evidence>
<evidence type="ECO:0000313" key="2">
    <source>
        <dbReference type="EMBL" id="OHE99035.1"/>
    </source>
</evidence>
<gene>
    <name evidence="2" type="ORF">CORC01_05725</name>
</gene>
<dbReference type="RefSeq" id="XP_022476184.1">
    <property type="nucleotide sequence ID" value="XM_022617367.1"/>
</dbReference>
<comment type="caution">
    <text evidence="2">The sequence shown here is derived from an EMBL/GenBank/DDBJ whole genome shotgun (WGS) entry which is preliminary data.</text>
</comment>
<name>A0A1G4BCH4_9PEZI</name>
<feature type="chain" id="PRO_5009602725" evidence="1">
    <location>
        <begin position="32"/>
        <end position="175"/>
    </location>
</feature>
<dbReference type="OrthoDB" id="2342176at2759"/>
<dbReference type="EMBL" id="MJBS01000040">
    <property type="protein sequence ID" value="OHE99035.1"/>
    <property type="molecule type" value="Genomic_DNA"/>
</dbReference>
<dbReference type="Proteomes" id="UP000176998">
    <property type="component" value="Unassembled WGS sequence"/>
</dbReference>
<evidence type="ECO:0000256" key="1">
    <source>
        <dbReference type="SAM" id="SignalP"/>
    </source>
</evidence>
<dbReference type="GeneID" id="34558877"/>
<accession>A0A1G4BCH4</accession>
<keyword evidence="1" id="KW-0732">Signal</keyword>
<dbReference type="AlphaFoldDB" id="A0A1G4BCH4"/>
<feature type="signal peptide" evidence="1">
    <location>
        <begin position="1"/>
        <end position="31"/>
    </location>
</feature>
<sequence>MFPRLQPCRRKSVLSILLLFFLALLVDRASATPSPSLTPAANTGVQDLSHLAIDPDASCDGYEGQWNCLSDTFQHCANGTWSDVLSCTGTSSSADEAAEPSSSSSICTPIGRTDIVDFDGECNAAWAWGNGGNSGWGGGGTSCNGNRCYYGAGERLEVSRWVWSFVGMVFVLGAL</sequence>